<evidence type="ECO:0000256" key="4">
    <source>
        <dbReference type="ARBA" id="ARBA00023004"/>
    </source>
</evidence>
<dbReference type="InterPro" id="IPR013785">
    <property type="entry name" value="Aldolase_TIM"/>
</dbReference>
<feature type="domain" description="B12-binding" evidence="7">
    <location>
        <begin position="87"/>
        <end position="226"/>
    </location>
</feature>
<dbReference type="GO" id="GO:0031419">
    <property type="term" value="F:cobalamin binding"/>
    <property type="evidence" value="ECO:0007669"/>
    <property type="project" value="InterPro"/>
</dbReference>
<dbReference type="Gene3D" id="3.20.20.70">
    <property type="entry name" value="Aldolase class I"/>
    <property type="match status" value="1"/>
</dbReference>
<reference evidence="9 10" key="1">
    <citation type="submission" date="2018-03" db="EMBL/GenBank/DDBJ databases">
        <title>Genomic Encyclopedia of Archaeal and Bacterial Type Strains, Phase II (KMG-II): from individual species to whole genera.</title>
        <authorList>
            <person name="Goeker M."/>
        </authorList>
    </citation>
    <scope>NUCLEOTIDE SEQUENCE [LARGE SCALE GENOMIC DNA]</scope>
    <source>
        <strain evidence="9 10">DSM 45348</strain>
    </source>
</reference>
<comment type="caution">
    <text evidence="9">The sequence shown here is derived from an EMBL/GenBank/DDBJ whole genome shotgun (WGS) entry which is preliminary data.</text>
</comment>
<dbReference type="GO" id="GO:0005829">
    <property type="term" value="C:cytosol"/>
    <property type="evidence" value="ECO:0007669"/>
    <property type="project" value="TreeGrafter"/>
</dbReference>
<keyword evidence="2" id="KW-0949">S-adenosyl-L-methionine</keyword>
<dbReference type="SFLD" id="SFLDG01082">
    <property type="entry name" value="B12-binding_domain_containing"/>
    <property type="match status" value="1"/>
</dbReference>
<dbReference type="EMBL" id="PVZG01000018">
    <property type="protein sequence ID" value="PRY22026.1"/>
    <property type="molecule type" value="Genomic_DNA"/>
</dbReference>
<dbReference type="Gene3D" id="3.40.50.280">
    <property type="entry name" value="Cobalamin-binding domain"/>
    <property type="match status" value="1"/>
</dbReference>
<sequence length="630" mass="69888">MAVPPGPGAAAPQRHASWPVVLVSMPFMAVYRPSIQIGLLKAIAERHGFPAATLHANLDLAALIGPDYYTRFSEPRGRMLGDWLFSVAAFGDAAPDPDGAFVDRFAAELAYVDDNPERLRKRLLHTREQVIPDYLDALADEPHWEHARVAAFSSTYYQNAASFALARRLKQRFPHLVTVFGGANFDDEMGLELVRSVDCVDLAVIGEGDTAFPRLLAALAAGTDPAEVPGVARRDGGTVRATPPDPPRPSLDDLPIPDYSEYFARAERLGILPPAGRRNVWIPFESARGCWWGEKHHCTFCGLNGTSMRFRAKSPQRVLDELGEQARRHRSFRFEAVDNIIDPAYLTSLLPVLVERETGYEFFYEVKANLTRRQLKLFALAGLTRVQPGIESLSTHVLKLMRKGITAAQNVNTLRWAAYYGIDVSWNILWGFPGETADDYAAQARLLPHLRHLKPPDAAGRVWLERFSPLFTEREAFPLRSRVPELSYRYVYPEAVDLDRVAYMFEYDPVEALPPATYAELATAVGDWRAGWDGGARPALTYWSAPGLLQIYDERIAGQEGTYAFGGAAAEVYLACSDRPATAAGVHRRLGGRLPVPAVREAFGEFARRGLMFLDGERALSLALPAVRGR</sequence>
<dbReference type="GO" id="GO:0051536">
    <property type="term" value="F:iron-sulfur cluster binding"/>
    <property type="evidence" value="ECO:0007669"/>
    <property type="project" value="UniProtKB-KW"/>
</dbReference>
<dbReference type="SFLD" id="SFLDF00324">
    <property type="entry name" value="bacteriocin_maturation"/>
    <property type="match status" value="1"/>
</dbReference>
<dbReference type="AlphaFoldDB" id="A0A2T0RLF3"/>
<dbReference type="OrthoDB" id="9801424at2"/>
<dbReference type="SMART" id="SM00729">
    <property type="entry name" value="Elp3"/>
    <property type="match status" value="1"/>
</dbReference>
<dbReference type="InterPro" id="IPR023984">
    <property type="entry name" value="rSAM_ocin_1"/>
</dbReference>
<proteinExistence type="predicted"/>
<evidence type="ECO:0000256" key="2">
    <source>
        <dbReference type="ARBA" id="ARBA00022691"/>
    </source>
</evidence>
<comment type="cofactor">
    <cofactor evidence="1">
        <name>[4Fe-4S] cluster</name>
        <dbReference type="ChEBI" id="CHEBI:49883"/>
    </cofactor>
</comment>
<evidence type="ECO:0000259" key="7">
    <source>
        <dbReference type="PROSITE" id="PS51332"/>
    </source>
</evidence>
<dbReference type="PROSITE" id="PS51332">
    <property type="entry name" value="B12_BINDING"/>
    <property type="match status" value="1"/>
</dbReference>
<evidence type="ECO:0000256" key="6">
    <source>
        <dbReference type="SAM" id="MobiDB-lite"/>
    </source>
</evidence>
<dbReference type="InterPro" id="IPR058240">
    <property type="entry name" value="rSAM_sf"/>
</dbReference>
<evidence type="ECO:0000313" key="10">
    <source>
        <dbReference type="Proteomes" id="UP000239209"/>
    </source>
</evidence>
<dbReference type="NCBIfam" id="TIGR03975">
    <property type="entry name" value="rSAM_ocin_1"/>
    <property type="match status" value="1"/>
</dbReference>
<dbReference type="GO" id="GO:0003824">
    <property type="term" value="F:catalytic activity"/>
    <property type="evidence" value="ECO:0007669"/>
    <property type="project" value="InterPro"/>
</dbReference>
<organism evidence="9 10">
    <name type="scientific">Pseudosporangium ferrugineum</name>
    <dbReference type="NCBI Taxonomy" id="439699"/>
    <lineage>
        <taxon>Bacteria</taxon>
        <taxon>Bacillati</taxon>
        <taxon>Actinomycetota</taxon>
        <taxon>Actinomycetes</taxon>
        <taxon>Micromonosporales</taxon>
        <taxon>Micromonosporaceae</taxon>
        <taxon>Pseudosporangium</taxon>
    </lineage>
</organism>
<feature type="domain" description="Radical SAM core" evidence="8">
    <location>
        <begin position="274"/>
        <end position="494"/>
    </location>
</feature>
<dbReference type="InterPro" id="IPR006638">
    <property type="entry name" value="Elp3/MiaA/NifB-like_rSAM"/>
</dbReference>
<dbReference type="PANTHER" id="PTHR43409:SF7">
    <property type="entry name" value="BLL1977 PROTEIN"/>
    <property type="match status" value="1"/>
</dbReference>
<dbReference type="InterPro" id="IPR007197">
    <property type="entry name" value="rSAM"/>
</dbReference>
<dbReference type="InterPro" id="IPR006158">
    <property type="entry name" value="Cobalamin-bd"/>
</dbReference>
<feature type="region of interest" description="Disordered" evidence="6">
    <location>
        <begin position="227"/>
        <end position="252"/>
    </location>
</feature>
<dbReference type="SFLD" id="SFLDS00029">
    <property type="entry name" value="Radical_SAM"/>
    <property type="match status" value="1"/>
</dbReference>
<accession>A0A2T0RLF3</accession>
<evidence type="ECO:0000256" key="5">
    <source>
        <dbReference type="ARBA" id="ARBA00023014"/>
    </source>
</evidence>
<keyword evidence="4" id="KW-0408">Iron</keyword>
<dbReference type="Pfam" id="PF04055">
    <property type="entry name" value="Radical_SAM"/>
    <property type="match status" value="1"/>
</dbReference>
<evidence type="ECO:0000256" key="1">
    <source>
        <dbReference type="ARBA" id="ARBA00001966"/>
    </source>
</evidence>
<dbReference type="Proteomes" id="UP000239209">
    <property type="component" value="Unassembled WGS sequence"/>
</dbReference>
<dbReference type="InterPro" id="IPR051198">
    <property type="entry name" value="BchE-like"/>
</dbReference>
<evidence type="ECO:0000313" key="9">
    <source>
        <dbReference type="EMBL" id="PRY22026.1"/>
    </source>
</evidence>
<dbReference type="PROSITE" id="PS51918">
    <property type="entry name" value="RADICAL_SAM"/>
    <property type="match status" value="1"/>
</dbReference>
<gene>
    <name evidence="9" type="ORF">CLV70_11891</name>
</gene>
<keyword evidence="5" id="KW-0411">Iron-sulfur</keyword>
<dbReference type="SUPFAM" id="SSF102114">
    <property type="entry name" value="Radical SAM enzymes"/>
    <property type="match status" value="1"/>
</dbReference>
<dbReference type="RefSeq" id="WP_106130089.1">
    <property type="nucleotide sequence ID" value="NZ_PVZG01000018.1"/>
</dbReference>
<evidence type="ECO:0000259" key="8">
    <source>
        <dbReference type="PROSITE" id="PS51918"/>
    </source>
</evidence>
<evidence type="ECO:0000256" key="3">
    <source>
        <dbReference type="ARBA" id="ARBA00022723"/>
    </source>
</evidence>
<name>A0A2T0RLF3_9ACTN</name>
<keyword evidence="3" id="KW-0479">Metal-binding</keyword>
<dbReference type="CDD" id="cd01335">
    <property type="entry name" value="Radical_SAM"/>
    <property type="match status" value="1"/>
</dbReference>
<keyword evidence="10" id="KW-1185">Reference proteome</keyword>
<dbReference type="GO" id="GO:0046872">
    <property type="term" value="F:metal ion binding"/>
    <property type="evidence" value="ECO:0007669"/>
    <property type="project" value="UniProtKB-KW"/>
</dbReference>
<dbReference type="PANTHER" id="PTHR43409">
    <property type="entry name" value="ANAEROBIC MAGNESIUM-PROTOPORPHYRIN IX MONOMETHYL ESTER CYCLASE-RELATED"/>
    <property type="match status" value="1"/>
</dbReference>
<protein>
    <submittedName>
        <fullName evidence="9">Ribosomal peptide maturation radical SAM protein 1</fullName>
    </submittedName>
</protein>